<keyword evidence="2" id="KW-0539">Nucleus</keyword>
<comment type="caution">
    <text evidence="3">The sequence shown here is derived from an EMBL/GenBank/DDBJ whole genome shotgun (WGS) entry which is preliminary data.</text>
</comment>
<sequence length="371" mass="42035">MDDIVNRRLLQYWLERVSQIIVLEPNNNPYSFPILEYITKSCALVRIIQSVSARHEQYSSAQASVIALEERGKALESFRGEMDRLETTPQASLLTAMLLGLSHGANDDMADFGKQHLFAARILIGKLLQHTSNLLEYDSLSRLCCGMYIYWDMCTSFLVDPDEEQEFNSLDLSIAVRRMGRWHHPMYGYCTELLFILADVGRYSRQVLHSPPNPTREASLEQQLLNCDACSANSSLERLYGAFRKHGLIFLYRTSGSNGLFTNTDLEEFSLEALIHHYAVETVHLLLEIPMASNHLNFQSLPLLTAGSELKSTDSGLRGHVLQRLRAMYSLNRLPANLHVARLLENCGAYRTTAIRLSGYITCCKKDGDCF</sequence>
<evidence type="ECO:0000313" key="4">
    <source>
        <dbReference type="Proteomes" id="UP001213799"/>
    </source>
</evidence>
<proteinExistence type="predicted"/>
<reference evidence="3" key="1">
    <citation type="journal article" date="2023" name="IMA Fungus">
        <title>Comparative genomic study of the Penicillium genus elucidates a diverse pangenome and 15 lateral gene transfer events.</title>
        <authorList>
            <person name="Petersen C."/>
            <person name="Sorensen T."/>
            <person name="Nielsen M.R."/>
            <person name="Sondergaard T.E."/>
            <person name="Sorensen J.L."/>
            <person name="Fitzpatrick D.A."/>
            <person name="Frisvad J.C."/>
            <person name="Nielsen K.L."/>
        </authorList>
    </citation>
    <scope>NUCLEOTIDE SEQUENCE</scope>
    <source>
        <strain evidence="3">IBT 12815</strain>
    </source>
</reference>
<gene>
    <name evidence="3" type="ORF">N7537_007074</name>
</gene>
<protein>
    <submittedName>
        <fullName evidence="3">Uncharacterized protein</fullName>
    </submittedName>
</protein>
<dbReference type="PANTHER" id="PTHR37534:SF15">
    <property type="entry name" value="ZN(II)2CYS6 TRANSCRIPTION FACTOR (EUROFUNG)"/>
    <property type="match status" value="1"/>
</dbReference>
<evidence type="ECO:0000313" key="3">
    <source>
        <dbReference type="EMBL" id="KAJ5604118.1"/>
    </source>
</evidence>
<organism evidence="3 4">
    <name type="scientific">Penicillium hordei</name>
    <dbReference type="NCBI Taxonomy" id="40994"/>
    <lineage>
        <taxon>Eukaryota</taxon>
        <taxon>Fungi</taxon>
        <taxon>Dikarya</taxon>
        <taxon>Ascomycota</taxon>
        <taxon>Pezizomycotina</taxon>
        <taxon>Eurotiomycetes</taxon>
        <taxon>Eurotiomycetidae</taxon>
        <taxon>Eurotiales</taxon>
        <taxon>Aspergillaceae</taxon>
        <taxon>Penicillium</taxon>
    </lineage>
</organism>
<evidence type="ECO:0000256" key="2">
    <source>
        <dbReference type="ARBA" id="ARBA00023242"/>
    </source>
</evidence>
<accession>A0AAD6H3Q0</accession>
<keyword evidence="4" id="KW-1185">Reference proteome</keyword>
<dbReference type="InterPro" id="IPR021858">
    <property type="entry name" value="Fun_TF"/>
</dbReference>
<dbReference type="Pfam" id="PF11951">
    <property type="entry name" value="Fungal_trans_2"/>
    <property type="match status" value="1"/>
</dbReference>
<dbReference type="GO" id="GO:0003700">
    <property type="term" value="F:DNA-binding transcription factor activity"/>
    <property type="evidence" value="ECO:0007669"/>
    <property type="project" value="TreeGrafter"/>
</dbReference>
<dbReference type="RefSeq" id="XP_056753916.1">
    <property type="nucleotide sequence ID" value="XM_056898131.1"/>
</dbReference>
<comment type="subcellular location">
    <subcellularLocation>
        <location evidence="1">Nucleus</location>
    </subcellularLocation>
</comment>
<reference evidence="3" key="2">
    <citation type="submission" date="2023-01" db="EMBL/GenBank/DDBJ databases">
        <authorList>
            <person name="Petersen C."/>
        </authorList>
    </citation>
    <scope>NUCLEOTIDE SEQUENCE</scope>
    <source>
        <strain evidence="3">IBT 12815</strain>
    </source>
</reference>
<dbReference type="EMBL" id="JAQJAE010000003">
    <property type="protein sequence ID" value="KAJ5604118.1"/>
    <property type="molecule type" value="Genomic_DNA"/>
</dbReference>
<dbReference type="GO" id="GO:0045944">
    <property type="term" value="P:positive regulation of transcription by RNA polymerase II"/>
    <property type="evidence" value="ECO:0007669"/>
    <property type="project" value="TreeGrafter"/>
</dbReference>
<dbReference type="Proteomes" id="UP001213799">
    <property type="component" value="Unassembled WGS sequence"/>
</dbReference>
<dbReference type="GeneID" id="81588373"/>
<dbReference type="GO" id="GO:0000976">
    <property type="term" value="F:transcription cis-regulatory region binding"/>
    <property type="evidence" value="ECO:0007669"/>
    <property type="project" value="TreeGrafter"/>
</dbReference>
<dbReference type="PANTHER" id="PTHR37534">
    <property type="entry name" value="TRANSCRIPTIONAL ACTIVATOR PROTEIN UGA3"/>
    <property type="match status" value="1"/>
</dbReference>
<evidence type="ECO:0000256" key="1">
    <source>
        <dbReference type="ARBA" id="ARBA00004123"/>
    </source>
</evidence>
<name>A0AAD6H3Q0_9EURO</name>
<dbReference type="GO" id="GO:0005634">
    <property type="term" value="C:nucleus"/>
    <property type="evidence" value="ECO:0007669"/>
    <property type="project" value="UniProtKB-SubCell"/>
</dbReference>
<dbReference type="AlphaFoldDB" id="A0AAD6H3Q0"/>